<name>A0AAX6I620_IRIPA</name>
<reference evidence="2" key="1">
    <citation type="journal article" date="2023" name="GigaByte">
        <title>Genome assembly of the bearded iris, Iris pallida Lam.</title>
        <authorList>
            <person name="Bruccoleri R.E."/>
            <person name="Oakeley E.J."/>
            <person name="Faust A.M.E."/>
            <person name="Altorfer M."/>
            <person name="Dessus-Babus S."/>
            <person name="Burckhardt D."/>
            <person name="Oertli M."/>
            <person name="Naumann U."/>
            <person name="Petersen F."/>
            <person name="Wong J."/>
        </authorList>
    </citation>
    <scope>NUCLEOTIDE SEQUENCE</scope>
    <source>
        <strain evidence="2">GSM-AAB239-AS_SAM_17_03QT</strain>
    </source>
</reference>
<gene>
    <name evidence="2" type="ORF">M6B38_272280</name>
</gene>
<feature type="compositionally biased region" description="Basic and acidic residues" evidence="1">
    <location>
        <begin position="94"/>
        <end position="113"/>
    </location>
</feature>
<sequence length="113" mass="12295">MISAPTTSAVESRCARSRLLARSTATRLPPQPMPERLKLRVLLRSPYRSMIIAERDGAGEKMLHATTTASMPPGSRPVFSRRSSMAEKIAIRASARDASRDGRCGKERKAGGT</sequence>
<dbReference type="EMBL" id="JANAVB010004399">
    <property type="protein sequence ID" value="KAJ6848780.1"/>
    <property type="molecule type" value="Genomic_DNA"/>
</dbReference>
<dbReference type="AlphaFoldDB" id="A0AAX6I620"/>
<proteinExistence type="predicted"/>
<organism evidence="2 3">
    <name type="scientific">Iris pallida</name>
    <name type="common">Sweet iris</name>
    <dbReference type="NCBI Taxonomy" id="29817"/>
    <lineage>
        <taxon>Eukaryota</taxon>
        <taxon>Viridiplantae</taxon>
        <taxon>Streptophyta</taxon>
        <taxon>Embryophyta</taxon>
        <taxon>Tracheophyta</taxon>
        <taxon>Spermatophyta</taxon>
        <taxon>Magnoliopsida</taxon>
        <taxon>Liliopsida</taxon>
        <taxon>Asparagales</taxon>
        <taxon>Iridaceae</taxon>
        <taxon>Iridoideae</taxon>
        <taxon>Irideae</taxon>
        <taxon>Iris</taxon>
    </lineage>
</organism>
<comment type="caution">
    <text evidence="2">The sequence shown here is derived from an EMBL/GenBank/DDBJ whole genome shotgun (WGS) entry which is preliminary data.</text>
</comment>
<reference evidence="2" key="2">
    <citation type="submission" date="2023-04" db="EMBL/GenBank/DDBJ databases">
        <authorList>
            <person name="Bruccoleri R.E."/>
            <person name="Oakeley E.J."/>
            <person name="Faust A.-M."/>
            <person name="Dessus-Babus S."/>
            <person name="Altorfer M."/>
            <person name="Burckhardt D."/>
            <person name="Oertli M."/>
            <person name="Naumann U."/>
            <person name="Petersen F."/>
            <person name="Wong J."/>
        </authorList>
    </citation>
    <scope>NUCLEOTIDE SEQUENCE</scope>
    <source>
        <strain evidence="2">GSM-AAB239-AS_SAM_17_03QT</strain>
        <tissue evidence="2">Leaf</tissue>
    </source>
</reference>
<keyword evidence="3" id="KW-1185">Reference proteome</keyword>
<evidence type="ECO:0000313" key="3">
    <source>
        <dbReference type="Proteomes" id="UP001140949"/>
    </source>
</evidence>
<protein>
    <submittedName>
        <fullName evidence="2">Uncharacterized protein</fullName>
    </submittedName>
</protein>
<evidence type="ECO:0000256" key="1">
    <source>
        <dbReference type="SAM" id="MobiDB-lite"/>
    </source>
</evidence>
<accession>A0AAX6I620</accession>
<dbReference type="Proteomes" id="UP001140949">
    <property type="component" value="Unassembled WGS sequence"/>
</dbReference>
<evidence type="ECO:0000313" key="2">
    <source>
        <dbReference type="EMBL" id="KAJ6848780.1"/>
    </source>
</evidence>
<feature type="region of interest" description="Disordered" evidence="1">
    <location>
        <begin position="92"/>
        <end position="113"/>
    </location>
</feature>